<protein>
    <recommendedName>
        <fullName evidence="7">Lipopolysaccharide assembly protein A domain-containing protein</fullName>
    </recommendedName>
</protein>
<dbReference type="Proteomes" id="UP000217889">
    <property type="component" value="Chromosome"/>
</dbReference>
<dbReference type="AlphaFoldDB" id="A0A291GZE2"/>
<evidence type="ECO:0000313" key="9">
    <source>
        <dbReference type="Proteomes" id="UP000217889"/>
    </source>
</evidence>
<evidence type="ECO:0000256" key="2">
    <source>
        <dbReference type="ARBA" id="ARBA00022692"/>
    </source>
</evidence>
<dbReference type="KEGG" id="bgg:CFK41_12930"/>
<evidence type="ECO:0000256" key="5">
    <source>
        <dbReference type="SAM" id="MobiDB-lite"/>
    </source>
</evidence>
<feature type="domain" description="Lipopolysaccharide assembly protein A" evidence="7">
    <location>
        <begin position="105"/>
        <end position="164"/>
    </location>
</feature>
<reference evidence="8 9" key="1">
    <citation type="journal article" date="2014" name="Int. J. Syst. Evol. Microbiol.">
        <title>Brachybacterium ginsengisoli sp. nov., isolated from soil of a ginseng field.</title>
        <authorList>
            <person name="Hoang V.A."/>
            <person name="Kim Y.J."/>
            <person name="Nguyen N.L."/>
            <person name="Yang D.C."/>
        </authorList>
    </citation>
    <scope>NUCLEOTIDE SEQUENCE [LARGE SCALE GENOMIC DNA]</scope>
    <source>
        <strain evidence="8 9">DCY80</strain>
    </source>
</reference>
<dbReference type="Pfam" id="PF06305">
    <property type="entry name" value="LapA_dom"/>
    <property type="match status" value="1"/>
</dbReference>
<proteinExistence type="predicted"/>
<sequence length="168" mass="18107">MTSSDDPTRNVRRDDAAPLDPAPSERPAAERPAADHPADERRAGSPAPTGRRAAERPAEDRPAEDRRPVEEEPVATGGGGKTAGMWIGLILGAIILVMLLIFVIQNNVPAGFQYFGAEFDLPLGVAMLLAAIAGALVMALVGSVRMIQMSMTIRRMRKQQEKVRRAAR</sequence>
<keyword evidence="9" id="KW-1185">Reference proteome</keyword>
<evidence type="ECO:0000259" key="7">
    <source>
        <dbReference type="Pfam" id="PF06305"/>
    </source>
</evidence>
<keyword evidence="2 6" id="KW-0812">Transmembrane</keyword>
<dbReference type="InterPro" id="IPR010445">
    <property type="entry name" value="LapA_dom"/>
</dbReference>
<organism evidence="8 9">
    <name type="scientific">Brachybacterium ginsengisoli</name>
    <dbReference type="NCBI Taxonomy" id="1331682"/>
    <lineage>
        <taxon>Bacteria</taxon>
        <taxon>Bacillati</taxon>
        <taxon>Actinomycetota</taxon>
        <taxon>Actinomycetes</taxon>
        <taxon>Micrococcales</taxon>
        <taxon>Dermabacteraceae</taxon>
        <taxon>Brachybacterium</taxon>
    </lineage>
</organism>
<feature type="region of interest" description="Disordered" evidence="5">
    <location>
        <begin position="1"/>
        <end position="78"/>
    </location>
</feature>
<evidence type="ECO:0000256" key="1">
    <source>
        <dbReference type="ARBA" id="ARBA00022475"/>
    </source>
</evidence>
<feature type="transmembrane region" description="Helical" evidence="6">
    <location>
        <begin position="83"/>
        <end position="104"/>
    </location>
</feature>
<feature type="compositionally biased region" description="Basic and acidic residues" evidence="5">
    <location>
        <begin position="52"/>
        <end position="70"/>
    </location>
</feature>
<keyword evidence="4 6" id="KW-0472">Membrane</keyword>
<evidence type="ECO:0000256" key="4">
    <source>
        <dbReference type="ARBA" id="ARBA00023136"/>
    </source>
</evidence>
<keyword evidence="3 6" id="KW-1133">Transmembrane helix</keyword>
<feature type="compositionally biased region" description="Basic and acidic residues" evidence="5">
    <location>
        <begin position="1"/>
        <end position="16"/>
    </location>
</feature>
<evidence type="ECO:0000256" key="6">
    <source>
        <dbReference type="SAM" id="Phobius"/>
    </source>
</evidence>
<evidence type="ECO:0000313" key="8">
    <source>
        <dbReference type="EMBL" id="ATG55573.1"/>
    </source>
</evidence>
<dbReference type="GO" id="GO:0005886">
    <property type="term" value="C:plasma membrane"/>
    <property type="evidence" value="ECO:0007669"/>
    <property type="project" value="InterPro"/>
</dbReference>
<keyword evidence="1" id="KW-1003">Cell membrane</keyword>
<feature type="compositionally biased region" description="Basic and acidic residues" evidence="5">
    <location>
        <begin position="27"/>
        <end position="43"/>
    </location>
</feature>
<accession>A0A291GZE2</accession>
<dbReference type="OrthoDB" id="4427099at2"/>
<dbReference type="RefSeq" id="WP_096800033.1">
    <property type="nucleotide sequence ID" value="NZ_CP023564.1"/>
</dbReference>
<gene>
    <name evidence="8" type="ORF">CFK41_12930</name>
</gene>
<name>A0A291GZE2_9MICO</name>
<feature type="transmembrane region" description="Helical" evidence="6">
    <location>
        <begin position="124"/>
        <end position="147"/>
    </location>
</feature>
<evidence type="ECO:0000256" key="3">
    <source>
        <dbReference type="ARBA" id="ARBA00022989"/>
    </source>
</evidence>
<dbReference type="EMBL" id="CP023564">
    <property type="protein sequence ID" value="ATG55573.1"/>
    <property type="molecule type" value="Genomic_DNA"/>
</dbReference>